<feature type="compositionally biased region" description="Polar residues" evidence="1">
    <location>
        <begin position="83"/>
        <end position="98"/>
    </location>
</feature>
<dbReference type="Proteomes" id="UP000688137">
    <property type="component" value="Unassembled WGS sequence"/>
</dbReference>
<comment type="caution">
    <text evidence="2">The sequence shown here is derived from an EMBL/GenBank/DDBJ whole genome shotgun (WGS) entry which is preliminary data.</text>
</comment>
<keyword evidence="3" id="KW-1185">Reference proteome</keyword>
<proteinExistence type="predicted"/>
<dbReference type="EMBL" id="CAJJDM010000130">
    <property type="protein sequence ID" value="CAD8105343.1"/>
    <property type="molecule type" value="Genomic_DNA"/>
</dbReference>
<reference evidence="2" key="1">
    <citation type="submission" date="2021-01" db="EMBL/GenBank/DDBJ databases">
        <authorList>
            <consortium name="Genoscope - CEA"/>
            <person name="William W."/>
        </authorList>
    </citation>
    <scope>NUCLEOTIDE SEQUENCE</scope>
</reference>
<protein>
    <submittedName>
        <fullName evidence="2">Uncharacterized protein</fullName>
    </submittedName>
</protein>
<evidence type="ECO:0000256" key="1">
    <source>
        <dbReference type="SAM" id="MobiDB-lite"/>
    </source>
</evidence>
<evidence type="ECO:0000313" key="3">
    <source>
        <dbReference type="Proteomes" id="UP000688137"/>
    </source>
</evidence>
<gene>
    <name evidence="2" type="ORF">PPRIM_AZ9-3.1.T1270024</name>
</gene>
<sequence length="106" mass="12712">MDNLILLLKNLFIQYEVKIDEQEFNNLENEMNKVLIQHKERSPFKDITNNEKQAETQLEAYGETIIKRIESVRKQSINNILQEESFPRSSQSIENNQRQHLHYHSQ</sequence>
<name>A0A8S1PRS7_PARPR</name>
<dbReference type="OMA" id="FIQYEVK"/>
<feature type="region of interest" description="Disordered" evidence="1">
    <location>
        <begin position="83"/>
        <end position="106"/>
    </location>
</feature>
<evidence type="ECO:0000313" key="2">
    <source>
        <dbReference type="EMBL" id="CAD8105343.1"/>
    </source>
</evidence>
<accession>A0A8S1PRS7</accession>
<dbReference type="AlphaFoldDB" id="A0A8S1PRS7"/>
<organism evidence="2 3">
    <name type="scientific">Paramecium primaurelia</name>
    <dbReference type="NCBI Taxonomy" id="5886"/>
    <lineage>
        <taxon>Eukaryota</taxon>
        <taxon>Sar</taxon>
        <taxon>Alveolata</taxon>
        <taxon>Ciliophora</taxon>
        <taxon>Intramacronucleata</taxon>
        <taxon>Oligohymenophorea</taxon>
        <taxon>Peniculida</taxon>
        <taxon>Parameciidae</taxon>
        <taxon>Paramecium</taxon>
    </lineage>
</organism>